<dbReference type="RefSeq" id="XP_007866837.1">
    <property type="nucleotide sequence ID" value="XM_007868646.1"/>
</dbReference>
<evidence type="ECO:0000259" key="2">
    <source>
        <dbReference type="PROSITE" id="PS50181"/>
    </source>
</evidence>
<feature type="compositionally biased region" description="Acidic residues" evidence="1">
    <location>
        <begin position="309"/>
        <end position="320"/>
    </location>
</feature>
<dbReference type="OrthoDB" id="3359674at2759"/>
<dbReference type="SUPFAM" id="SSF81383">
    <property type="entry name" value="F-box domain"/>
    <property type="match status" value="1"/>
</dbReference>
<feature type="domain" description="F-box" evidence="2">
    <location>
        <begin position="26"/>
        <end position="76"/>
    </location>
</feature>
<evidence type="ECO:0000313" key="3">
    <source>
        <dbReference type="EMBL" id="EPQ54540.1"/>
    </source>
</evidence>
<dbReference type="STRING" id="670483.S7RJM3"/>
<dbReference type="OMA" id="CNPPIRI"/>
<dbReference type="InterPro" id="IPR036047">
    <property type="entry name" value="F-box-like_dom_sf"/>
</dbReference>
<accession>S7RJM3</accession>
<dbReference type="AlphaFoldDB" id="S7RJM3"/>
<evidence type="ECO:0000313" key="4">
    <source>
        <dbReference type="Proteomes" id="UP000030669"/>
    </source>
</evidence>
<dbReference type="KEGG" id="gtr:GLOTRDRAFT_77128"/>
<dbReference type="eggNOG" id="ENOG502SJ3J">
    <property type="taxonomic scope" value="Eukaryota"/>
</dbReference>
<dbReference type="Proteomes" id="UP000030669">
    <property type="component" value="Unassembled WGS sequence"/>
</dbReference>
<evidence type="ECO:0000256" key="1">
    <source>
        <dbReference type="SAM" id="MobiDB-lite"/>
    </source>
</evidence>
<dbReference type="Gene3D" id="1.20.1280.50">
    <property type="match status" value="1"/>
</dbReference>
<sequence>MGGRIIQPHLYDTQRDTRRGKKTVPTPPINRLPPEILAELFVSCAAVHPYAPATISRVCKRWRDIVSDWPRVWYHLFLDEEERGIRSLQRQCELWAAHSSPLTFDVEINMAHVDVMLAVLSPLIPHIARWRSFKVQGNWIEHIQMSNIPGRTEDEPLALERIDIFIDEDMKDEVARAPFRPTRDTFQFIEGQFSMQLYMSTLPERYFLEPMQVTTLIIQDNSDVIHPVKLLKLLTAFPQLQTLRVAGWPQTEMYDYTSAPVVSLPHLVELALRGLLSTRALLSHLHAPSLRELNLGLLNVDHRLSDEFDYESGDSEDEAQDYSQSPSSDHATGMGLRSLIRRCNPPLELLYMDYADMRTKDFQWCFDRLPKLQIFGIVASDMSDNVIRLLAPYRESDEGEGVEMRLRLPSLKTLVLRNCQRLSGEAVVDTLRSRVQYTDQPRWKVTLSTLQHVQIANCDGVRDPYIQTLRDILGPRLTP</sequence>
<dbReference type="PROSITE" id="PS50181">
    <property type="entry name" value="FBOX"/>
    <property type="match status" value="1"/>
</dbReference>
<dbReference type="InterPro" id="IPR001810">
    <property type="entry name" value="F-box_dom"/>
</dbReference>
<dbReference type="Pfam" id="PF12937">
    <property type="entry name" value="F-box-like"/>
    <property type="match status" value="1"/>
</dbReference>
<dbReference type="Gene3D" id="3.80.10.10">
    <property type="entry name" value="Ribonuclease Inhibitor"/>
    <property type="match status" value="1"/>
</dbReference>
<organism evidence="3 4">
    <name type="scientific">Gloeophyllum trabeum (strain ATCC 11539 / FP-39264 / Madison 617)</name>
    <name type="common">Brown rot fungus</name>
    <dbReference type="NCBI Taxonomy" id="670483"/>
    <lineage>
        <taxon>Eukaryota</taxon>
        <taxon>Fungi</taxon>
        <taxon>Dikarya</taxon>
        <taxon>Basidiomycota</taxon>
        <taxon>Agaricomycotina</taxon>
        <taxon>Agaricomycetes</taxon>
        <taxon>Gloeophyllales</taxon>
        <taxon>Gloeophyllaceae</taxon>
        <taxon>Gloeophyllum</taxon>
    </lineage>
</organism>
<dbReference type="SUPFAM" id="SSF52047">
    <property type="entry name" value="RNI-like"/>
    <property type="match status" value="1"/>
</dbReference>
<reference evidence="3 4" key="1">
    <citation type="journal article" date="2012" name="Science">
        <title>The Paleozoic origin of enzymatic lignin decomposition reconstructed from 31 fungal genomes.</title>
        <authorList>
            <person name="Floudas D."/>
            <person name="Binder M."/>
            <person name="Riley R."/>
            <person name="Barry K."/>
            <person name="Blanchette R.A."/>
            <person name="Henrissat B."/>
            <person name="Martinez A.T."/>
            <person name="Otillar R."/>
            <person name="Spatafora J.W."/>
            <person name="Yadav J.S."/>
            <person name="Aerts A."/>
            <person name="Benoit I."/>
            <person name="Boyd A."/>
            <person name="Carlson A."/>
            <person name="Copeland A."/>
            <person name="Coutinho P.M."/>
            <person name="de Vries R.P."/>
            <person name="Ferreira P."/>
            <person name="Findley K."/>
            <person name="Foster B."/>
            <person name="Gaskell J."/>
            <person name="Glotzer D."/>
            <person name="Gorecki P."/>
            <person name="Heitman J."/>
            <person name="Hesse C."/>
            <person name="Hori C."/>
            <person name="Igarashi K."/>
            <person name="Jurgens J.A."/>
            <person name="Kallen N."/>
            <person name="Kersten P."/>
            <person name="Kohler A."/>
            <person name="Kuees U."/>
            <person name="Kumar T.K.A."/>
            <person name="Kuo A."/>
            <person name="LaButti K."/>
            <person name="Larrondo L.F."/>
            <person name="Lindquist E."/>
            <person name="Ling A."/>
            <person name="Lombard V."/>
            <person name="Lucas S."/>
            <person name="Lundell T."/>
            <person name="Martin R."/>
            <person name="McLaughlin D.J."/>
            <person name="Morgenstern I."/>
            <person name="Morin E."/>
            <person name="Murat C."/>
            <person name="Nagy L.G."/>
            <person name="Nolan M."/>
            <person name="Ohm R.A."/>
            <person name="Patyshakuliyeva A."/>
            <person name="Rokas A."/>
            <person name="Ruiz-Duenas F.J."/>
            <person name="Sabat G."/>
            <person name="Salamov A."/>
            <person name="Samejima M."/>
            <person name="Schmutz J."/>
            <person name="Slot J.C."/>
            <person name="St John F."/>
            <person name="Stenlid J."/>
            <person name="Sun H."/>
            <person name="Sun S."/>
            <person name="Syed K."/>
            <person name="Tsang A."/>
            <person name="Wiebenga A."/>
            <person name="Young D."/>
            <person name="Pisabarro A."/>
            <person name="Eastwood D.C."/>
            <person name="Martin F."/>
            <person name="Cullen D."/>
            <person name="Grigoriev I.V."/>
            <person name="Hibbett D.S."/>
        </authorList>
    </citation>
    <scope>NUCLEOTIDE SEQUENCE [LARGE SCALE GENOMIC DNA]</scope>
    <source>
        <strain evidence="3 4">ATCC 11539</strain>
    </source>
</reference>
<proteinExistence type="predicted"/>
<dbReference type="GeneID" id="19308678"/>
<dbReference type="EMBL" id="KB469303">
    <property type="protein sequence ID" value="EPQ54540.1"/>
    <property type="molecule type" value="Genomic_DNA"/>
</dbReference>
<feature type="region of interest" description="Disordered" evidence="1">
    <location>
        <begin position="309"/>
        <end position="333"/>
    </location>
</feature>
<name>S7RJM3_GLOTA</name>
<dbReference type="InterPro" id="IPR032675">
    <property type="entry name" value="LRR_dom_sf"/>
</dbReference>
<keyword evidence="4" id="KW-1185">Reference proteome</keyword>
<dbReference type="HOGENOM" id="CLU_573713_0_0_1"/>
<protein>
    <recommendedName>
        <fullName evidence="2">F-box domain-containing protein</fullName>
    </recommendedName>
</protein>
<feature type="compositionally biased region" description="Polar residues" evidence="1">
    <location>
        <begin position="321"/>
        <end position="330"/>
    </location>
</feature>
<gene>
    <name evidence="3" type="ORF">GLOTRDRAFT_77128</name>
</gene>